<proteinExistence type="predicted"/>
<feature type="domain" description="DUF1846" evidence="1">
    <location>
        <begin position="6"/>
        <end position="337"/>
    </location>
</feature>
<evidence type="ECO:0000313" key="3">
    <source>
        <dbReference type="EMBL" id="SCY23179.1"/>
    </source>
</evidence>
<keyword evidence="4" id="KW-1185">Reference proteome</keyword>
<dbReference type="EMBL" id="FMUX01000005">
    <property type="protein sequence ID" value="SCY23179.1"/>
    <property type="molecule type" value="Genomic_DNA"/>
</dbReference>
<accession>A0A1G5E871</accession>
<dbReference type="Gene3D" id="3.10.630.10">
    <property type="entry name" value="dip2346 domain like"/>
    <property type="match status" value="1"/>
</dbReference>
<dbReference type="InterPro" id="IPR048441">
    <property type="entry name" value="DUF1846_C"/>
</dbReference>
<organism evidence="3 4">
    <name type="scientific">Desulfoluna spongiiphila</name>
    <dbReference type="NCBI Taxonomy" id="419481"/>
    <lineage>
        <taxon>Bacteria</taxon>
        <taxon>Pseudomonadati</taxon>
        <taxon>Thermodesulfobacteriota</taxon>
        <taxon>Desulfobacteria</taxon>
        <taxon>Desulfobacterales</taxon>
        <taxon>Desulfolunaceae</taxon>
        <taxon>Desulfoluna</taxon>
    </lineage>
</organism>
<protein>
    <submittedName>
        <fullName evidence="3">Uncharacterized protein, UPF0371 family</fullName>
    </submittedName>
</protein>
<dbReference type="InterPro" id="IPR048496">
    <property type="entry name" value="DUF1846_N"/>
</dbReference>
<dbReference type="OrthoDB" id="9803572at2"/>
<dbReference type="Pfam" id="PF20921">
    <property type="entry name" value="DUF1846_C"/>
    <property type="match status" value="1"/>
</dbReference>
<feature type="domain" description="DUF1846" evidence="2">
    <location>
        <begin position="342"/>
        <end position="504"/>
    </location>
</feature>
<dbReference type="Pfam" id="PF08903">
    <property type="entry name" value="DUF1846"/>
    <property type="match status" value="1"/>
</dbReference>
<dbReference type="NCBIfam" id="NF010184">
    <property type="entry name" value="PRK13663.1"/>
    <property type="match status" value="1"/>
</dbReference>
<evidence type="ECO:0000313" key="4">
    <source>
        <dbReference type="Proteomes" id="UP000198870"/>
    </source>
</evidence>
<dbReference type="Proteomes" id="UP000198870">
    <property type="component" value="Unassembled WGS sequence"/>
</dbReference>
<dbReference type="Gene3D" id="1.20.1570.10">
    <property type="entry name" value="dip2346 domain like"/>
    <property type="match status" value="1"/>
</dbReference>
<evidence type="ECO:0000259" key="2">
    <source>
        <dbReference type="Pfam" id="PF20921"/>
    </source>
</evidence>
<dbReference type="AlphaFoldDB" id="A0A1G5E871"/>
<evidence type="ECO:0000259" key="1">
    <source>
        <dbReference type="Pfam" id="PF08903"/>
    </source>
</evidence>
<name>A0A1G5E871_9BACT</name>
<gene>
    <name evidence="3" type="ORF">SAMN05216233_105230</name>
</gene>
<dbReference type="RefSeq" id="WP_092210387.1">
    <property type="nucleotide sequence ID" value="NZ_FMUX01000005.1"/>
</dbReference>
<sequence>MSANQIFDNEKYLREQAGEIRKRIERFDNKLYLEFGGKLMFDYHAARVLPGYDPNIKIRLLQKLKDQAEVLICIYAGDIERKKVRADFGITYETDILKIIDDLAEWGIEVRGVIITRFENQPAAVLFKTKLERRGVNVYTHYFTKGYPTDVDTIVSDEGYGVNDYVKTEKPLVIVTGPGPGSGKMATCLSQLYHDHQHGIQAGYAKFETFPVWNLPLKHPVNIAYEAATADLADVNMIDPYHLEAYDTKSVNYNRDVDVFPVLKRILQKITGDESCYLSPTDMGVNRVGFAIADDEGAKEASKQELIRRYLRYRCEYVLGMVDKDTVQRAELLMKEFDLTEEDRSVVGPARRAAEEAKADPRLGNEGLHCGAAIKLKDGTIITGSNSPRMHAAASAIVRALKYLAEIPGKIQLLPQATVDSVNNLKIDVLGEKNLSLDLQETLITLAISATSNHAVQLAMEGLKEFKGCEMHMTHMPTPGDEAGLRRLGVYLTTDPVFSSNNLYTA</sequence>
<reference evidence="3 4" key="1">
    <citation type="submission" date="2016-10" db="EMBL/GenBank/DDBJ databases">
        <authorList>
            <person name="de Groot N.N."/>
        </authorList>
    </citation>
    <scope>NUCLEOTIDE SEQUENCE [LARGE SCALE GENOMIC DNA]</scope>
    <source>
        <strain evidence="3 4">AA1</strain>
    </source>
</reference>
<dbReference type="Gene3D" id="3.40.140.40">
    <property type="entry name" value="Domain of unknown function (DUF1846), C-terminal subdomain"/>
    <property type="match status" value="1"/>
</dbReference>